<proteinExistence type="predicted"/>
<feature type="non-terminal residue" evidence="1">
    <location>
        <position position="91"/>
    </location>
</feature>
<protein>
    <submittedName>
        <fullName evidence="1">Uncharacterized protein</fullName>
    </submittedName>
</protein>
<organism evidence="1">
    <name type="scientific">marine sediment metagenome</name>
    <dbReference type="NCBI Taxonomy" id="412755"/>
    <lineage>
        <taxon>unclassified sequences</taxon>
        <taxon>metagenomes</taxon>
        <taxon>ecological metagenomes</taxon>
    </lineage>
</organism>
<accession>X1KKS5</accession>
<dbReference type="EMBL" id="BARU01045532">
    <property type="protein sequence ID" value="GAH94190.1"/>
    <property type="molecule type" value="Genomic_DNA"/>
</dbReference>
<name>X1KKS5_9ZZZZ</name>
<evidence type="ECO:0000313" key="1">
    <source>
        <dbReference type="EMBL" id="GAH94190.1"/>
    </source>
</evidence>
<sequence>MPLTVEIRNQGRFIFGGENNVYLNDLLIARGLGLDVSGSIPELFVDGNSKEAVEVATWLRDRGVDINQPDRKPSVLVVPFGGSYAQKGFYY</sequence>
<gene>
    <name evidence="1" type="ORF">S03H2_69046</name>
</gene>
<comment type="caution">
    <text evidence="1">The sequence shown here is derived from an EMBL/GenBank/DDBJ whole genome shotgun (WGS) entry which is preliminary data.</text>
</comment>
<reference evidence="1" key="1">
    <citation type="journal article" date="2014" name="Front. Microbiol.">
        <title>High frequency of phylogenetically diverse reductive dehalogenase-homologous genes in deep subseafloor sedimentary metagenomes.</title>
        <authorList>
            <person name="Kawai M."/>
            <person name="Futagami T."/>
            <person name="Toyoda A."/>
            <person name="Takaki Y."/>
            <person name="Nishi S."/>
            <person name="Hori S."/>
            <person name="Arai W."/>
            <person name="Tsubouchi T."/>
            <person name="Morono Y."/>
            <person name="Uchiyama I."/>
            <person name="Ito T."/>
            <person name="Fujiyama A."/>
            <person name="Inagaki F."/>
            <person name="Takami H."/>
        </authorList>
    </citation>
    <scope>NUCLEOTIDE SEQUENCE</scope>
    <source>
        <strain evidence="1">Expedition CK06-06</strain>
    </source>
</reference>
<dbReference type="AlphaFoldDB" id="X1KKS5"/>